<dbReference type="STRING" id="1409788.NC99_33700"/>
<dbReference type="OrthoDB" id="9981250at2"/>
<evidence type="ECO:0000313" key="2">
    <source>
        <dbReference type="EMBL" id="KOH43874.1"/>
    </source>
</evidence>
<keyword evidence="1" id="KW-0472">Membrane</keyword>
<keyword evidence="3" id="KW-1185">Reference proteome</keyword>
<dbReference type="AlphaFoldDB" id="A0A0L8V606"/>
<keyword evidence="1" id="KW-1133">Transmembrane helix</keyword>
<evidence type="ECO:0000313" key="3">
    <source>
        <dbReference type="Proteomes" id="UP000036958"/>
    </source>
</evidence>
<protein>
    <submittedName>
        <fullName evidence="2">Uncharacterized protein</fullName>
    </submittedName>
</protein>
<proteinExistence type="predicted"/>
<dbReference type="Proteomes" id="UP000036958">
    <property type="component" value="Unassembled WGS sequence"/>
</dbReference>
<reference evidence="3" key="1">
    <citation type="submission" date="2015-07" db="EMBL/GenBank/DDBJ databases">
        <title>Genome sequencing of Sunxiuqinia dokdonensis strain SK.</title>
        <authorList>
            <person name="Ahn S."/>
            <person name="Kim B.-C."/>
        </authorList>
    </citation>
    <scope>NUCLEOTIDE SEQUENCE [LARGE SCALE GENOMIC DNA]</scope>
    <source>
        <strain evidence="3">SK</strain>
    </source>
</reference>
<keyword evidence="1" id="KW-0812">Transmembrane</keyword>
<feature type="transmembrane region" description="Helical" evidence="1">
    <location>
        <begin position="37"/>
        <end position="56"/>
    </location>
</feature>
<dbReference type="RefSeq" id="WP_053185583.1">
    <property type="nucleotide sequence ID" value="NZ_LGIA01000176.1"/>
</dbReference>
<sequence>MKKFLRITGIVLSFFSFLSLLKYIFDYNILSEYGKGYLWGKITLFLIGVVLMYFGLKKTKQTQAKNQKI</sequence>
<accession>A0A0L8V606</accession>
<organism evidence="2 3">
    <name type="scientific">Sunxiuqinia dokdonensis</name>
    <dbReference type="NCBI Taxonomy" id="1409788"/>
    <lineage>
        <taxon>Bacteria</taxon>
        <taxon>Pseudomonadati</taxon>
        <taxon>Bacteroidota</taxon>
        <taxon>Bacteroidia</taxon>
        <taxon>Marinilabiliales</taxon>
        <taxon>Prolixibacteraceae</taxon>
        <taxon>Sunxiuqinia</taxon>
    </lineage>
</organism>
<comment type="caution">
    <text evidence="2">The sequence shown here is derived from an EMBL/GenBank/DDBJ whole genome shotgun (WGS) entry which is preliminary data.</text>
</comment>
<dbReference type="EMBL" id="LGIA01000176">
    <property type="protein sequence ID" value="KOH43874.1"/>
    <property type="molecule type" value="Genomic_DNA"/>
</dbReference>
<feature type="transmembrane region" description="Helical" evidence="1">
    <location>
        <begin position="7"/>
        <end position="25"/>
    </location>
</feature>
<evidence type="ECO:0000256" key="1">
    <source>
        <dbReference type="SAM" id="Phobius"/>
    </source>
</evidence>
<name>A0A0L8V606_9BACT</name>
<gene>
    <name evidence="2" type="ORF">NC99_33700</name>
</gene>